<feature type="chain" id="PRO_5004342698" evidence="2">
    <location>
        <begin position="20"/>
        <end position="331"/>
    </location>
</feature>
<feature type="signal peptide" evidence="2">
    <location>
        <begin position="1"/>
        <end position="19"/>
    </location>
</feature>
<dbReference type="Proteomes" id="UP000296049">
    <property type="component" value="Unassembled WGS sequence"/>
</dbReference>
<evidence type="ECO:0000256" key="2">
    <source>
        <dbReference type="SAM" id="SignalP"/>
    </source>
</evidence>
<keyword evidence="4" id="KW-1185">Reference proteome</keyword>
<keyword evidence="2" id="KW-0732">Signal</keyword>
<evidence type="ECO:0000313" key="3">
    <source>
        <dbReference type="EMBL" id="EOA96525.1"/>
    </source>
</evidence>
<organism evidence="3 4">
    <name type="scientific">Anas platyrhynchos</name>
    <name type="common">Mallard</name>
    <name type="synonym">Anas boschas</name>
    <dbReference type="NCBI Taxonomy" id="8839"/>
    <lineage>
        <taxon>Eukaryota</taxon>
        <taxon>Metazoa</taxon>
        <taxon>Chordata</taxon>
        <taxon>Craniata</taxon>
        <taxon>Vertebrata</taxon>
        <taxon>Euteleostomi</taxon>
        <taxon>Archelosauria</taxon>
        <taxon>Archosauria</taxon>
        <taxon>Dinosauria</taxon>
        <taxon>Saurischia</taxon>
        <taxon>Theropoda</taxon>
        <taxon>Coelurosauria</taxon>
        <taxon>Aves</taxon>
        <taxon>Neognathae</taxon>
        <taxon>Galloanserae</taxon>
        <taxon>Anseriformes</taxon>
        <taxon>Anatidae</taxon>
        <taxon>Anatinae</taxon>
        <taxon>Anas</taxon>
    </lineage>
</organism>
<feature type="region of interest" description="Disordered" evidence="1">
    <location>
        <begin position="146"/>
        <end position="168"/>
    </location>
</feature>
<dbReference type="EMBL" id="KB743948">
    <property type="protein sequence ID" value="EOA96525.1"/>
    <property type="molecule type" value="Genomic_DNA"/>
</dbReference>
<reference evidence="4" key="1">
    <citation type="journal article" date="2013" name="Nat. Genet.">
        <title>The duck genome and transcriptome provide insight into an avian influenza virus reservoir species.</title>
        <authorList>
            <person name="Huang Y."/>
            <person name="Li Y."/>
            <person name="Burt D.W."/>
            <person name="Chen H."/>
            <person name="Zhang Y."/>
            <person name="Qian W."/>
            <person name="Kim H."/>
            <person name="Gan S."/>
            <person name="Zhao Y."/>
            <person name="Li J."/>
            <person name="Yi K."/>
            <person name="Feng H."/>
            <person name="Zhu P."/>
            <person name="Li B."/>
            <person name="Liu Q."/>
            <person name="Fairley S."/>
            <person name="Magor K.E."/>
            <person name="Du Z."/>
            <person name="Hu X."/>
            <person name="Goodman L."/>
            <person name="Tafer H."/>
            <person name="Vignal A."/>
            <person name="Lee T."/>
            <person name="Kim K.W."/>
            <person name="Sheng Z."/>
            <person name="An Y."/>
            <person name="Searle S."/>
            <person name="Herrero J."/>
            <person name="Groenen M.A."/>
            <person name="Crooijmans R.P."/>
            <person name="Faraut T."/>
            <person name="Cai Q."/>
            <person name="Webster R.G."/>
            <person name="Aldridge J.R."/>
            <person name="Warren W.C."/>
            <person name="Bartschat S."/>
            <person name="Kehr S."/>
            <person name="Marz M."/>
            <person name="Stadler P.F."/>
            <person name="Smith J."/>
            <person name="Kraus R.H."/>
            <person name="Zhao Y."/>
            <person name="Ren L."/>
            <person name="Fei J."/>
            <person name="Morisson M."/>
            <person name="Kaiser P."/>
            <person name="Griffin D.K."/>
            <person name="Rao M."/>
            <person name="Pitel F."/>
            <person name="Wang J."/>
            <person name="Li N."/>
        </authorList>
    </citation>
    <scope>NUCLEOTIDE SEQUENCE [LARGE SCALE GENOMIC DNA]</scope>
</reference>
<gene>
    <name evidence="3" type="ORF">Anapl_11228</name>
</gene>
<accession>R0JH01</accession>
<protein>
    <submittedName>
        <fullName evidence="3">Uncharacterized protein</fullName>
    </submittedName>
</protein>
<evidence type="ECO:0000256" key="1">
    <source>
        <dbReference type="SAM" id="MobiDB-lite"/>
    </source>
</evidence>
<dbReference type="AlphaFoldDB" id="R0JH01"/>
<proteinExistence type="predicted"/>
<evidence type="ECO:0000313" key="4">
    <source>
        <dbReference type="Proteomes" id="UP000296049"/>
    </source>
</evidence>
<name>R0JH01_ANAPL</name>
<sequence length="331" mass="35161">MGIASLACSLGWCLTVLFSGDCGTAGSKEKACWTCSVLALCIAVDLAAVEGYQAVVDTSCLENQLCNLAIWDSKTHSPLTYSFYRGSGQSAGATSPATCSVSPAGKRSLLGGKVEALVENFTFSLAATVRNDAQPKHFSTSKTIKLSALSNPSGGGGDGRKSSGNKEIWRRESRTRALRVDLAARRSPGCMLWCLLNRNTVSCSPPVPVFACVLTVLAAAQRGHQPAVCLGRTVSDIAGGITAEQVIYEWRISEINDVHCSDSALKTVVLCTLIFVACHRKGSVLLPRDYISWFLRSQHPIQDQSLVLLEHDFSLATGLLSATVASLTSGD</sequence>